<comment type="caution">
    <text evidence="5">The sequence shown here is derived from an EMBL/GenBank/DDBJ whole genome shotgun (WGS) entry which is preliminary data.</text>
</comment>
<keyword evidence="6" id="KW-1185">Reference proteome</keyword>
<keyword evidence="1" id="KW-0547">Nucleotide-binding</keyword>
<sequence length="283" mass="29954">MVLHNINLTIAAGEKIGICGRTGSGKSSLVATLFGLLHLHGNEGGCGSSRSSDGDGNNGAGQLLIDDIDAAAVSVAALRARIVALPQEPFFLAGSARGRNVRGELAPWVVTANASSVGEEGEEGELEQDVRPRPSDAEMERALRRVRLWEKLEGVAAAQAGASSALDVKLDNVDALLSQGEKQLFCLARAVLQPGRIVVLDEATSSVDAATDALMQEILRSAFADRTVVAIAHRLNTILDFDRVVVMERGEIVEVGPPRTLLNTQGSMFRALVEAQGRGKRKD</sequence>
<dbReference type="Proteomes" id="UP001175001">
    <property type="component" value="Unassembled WGS sequence"/>
</dbReference>
<organism evidence="5 6">
    <name type="scientific">Lasiodiplodia hormozganensis</name>
    <dbReference type="NCBI Taxonomy" id="869390"/>
    <lineage>
        <taxon>Eukaryota</taxon>
        <taxon>Fungi</taxon>
        <taxon>Dikarya</taxon>
        <taxon>Ascomycota</taxon>
        <taxon>Pezizomycotina</taxon>
        <taxon>Dothideomycetes</taxon>
        <taxon>Dothideomycetes incertae sedis</taxon>
        <taxon>Botryosphaeriales</taxon>
        <taxon>Botryosphaeriaceae</taxon>
        <taxon>Lasiodiplodia</taxon>
    </lineage>
</organism>
<evidence type="ECO:0000313" key="6">
    <source>
        <dbReference type="Proteomes" id="UP001175001"/>
    </source>
</evidence>
<dbReference type="InterPro" id="IPR027417">
    <property type="entry name" value="P-loop_NTPase"/>
</dbReference>
<feature type="compositionally biased region" description="Basic and acidic residues" evidence="3">
    <location>
        <begin position="128"/>
        <end position="137"/>
    </location>
</feature>
<dbReference type="EMBL" id="JAUJDW010000247">
    <property type="protein sequence ID" value="KAK0609633.1"/>
    <property type="molecule type" value="Genomic_DNA"/>
</dbReference>
<dbReference type="SMART" id="SM00382">
    <property type="entry name" value="AAA"/>
    <property type="match status" value="1"/>
</dbReference>
<feature type="domain" description="ABC transporter" evidence="4">
    <location>
        <begin position="1"/>
        <end position="274"/>
    </location>
</feature>
<evidence type="ECO:0000256" key="3">
    <source>
        <dbReference type="SAM" id="MobiDB-lite"/>
    </source>
</evidence>
<dbReference type="PROSITE" id="PS00211">
    <property type="entry name" value="ABC_TRANSPORTER_1"/>
    <property type="match status" value="1"/>
</dbReference>
<accession>A0AA39U0B1</accession>
<keyword evidence="2" id="KW-0067">ATP-binding</keyword>
<gene>
    <name evidence="5" type="primary">YCF1</name>
    <name evidence="5" type="ORF">DIS24_g12299</name>
</gene>
<dbReference type="PANTHER" id="PTHR24223">
    <property type="entry name" value="ATP-BINDING CASSETTE SUB-FAMILY C"/>
    <property type="match status" value="1"/>
</dbReference>
<evidence type="ECO:0000259" key="4">
    <source>
        <dbReference type="PROSITE" id="PS50893"/>
    </source>
</evidence>
<dbReference type="InterPro" id="IPR003439">
    <property type="entry name" value="ABC_transporter-like_ATP-bd"/>
</dbReference>
<protein>
    <submittedName>
        <fullName evidence="5">Metal resistance protein YCF1</fullName>
    </submittedName>
</protein>
<dbReference type="SUPFAM" id="SSF52540">
    <property type="entry name" value="P-loop containing nucleoside triphosphate hydrolases"/>
    <property type="match status" value="1"/>
</dbReference>
<evidence type="ECO:0000256" key="2">
    <source>
        <dbReference type="ARBA" id="ARBA00022840"/>
    </source>
</evidence>
<proteinExistence type="predicted"/>
<name>A0AA39U0B1_9PEZI</name>
<dbReference type="InterPro" id="IPR017871">
    <property type="entry name" value="ABC_transporter-like_CS"/>
</dbReference>
<dbReference type="PANTHER" id="PTHR24223:SF399">
    <property type="entry name" value="ABC TRANSPORTER ATNG"/>
    <property type="match status" value="1"/>
</dbReference>
<dbReference type="GO" id="GO:0042626">
    <property type="term" value="F:ATPase-coupled transmembrane transporter activity"/>
    <property type="evidence" value="ECO:0007669"/>
    <property type="project" value="TreeGrafter"/>
</dbReference>
<dbReference type="Gene3D" id="3.40.50.300">
    <property type="entry name" value="P-loop containing nucleotide triphosphate hydrolases"/>
    <property type="match status" value="1"/>
</dbReference>
<dbReference type="GO" id="GO:0005524">
    <property type="term" value="F:ATP binding"/>
    <property type="evidence" value="ECO:0007669"/>
    <property type="project" value="UniProtKB-KW"/>
</dbReference>
<evidence type="ECO:0000256" key="1">
    <source>
        <dbReference type="ARBA" id="ARBA00022741"/>
    </source>
</evidence>
<dbReference type="GO" id="GO:0016887">
    <property type="term" value="F:ATP hydrolysis activity"/>
    <property type="evidence" value="ECO:0007669"/>
    <property type="project" value="InterPro"/>
</dbReference>
<reference evidence="5" key="1">
    <citation type="submission" date="2023-06" db="EMBL/GenBank/DDBJ databases">
        <title>Multi-omics analyses reveal the molecular pathogenesis toolkit of Lasiodiplodia hormozganensis, a cross-kingdom pathogen.</title>
        <authorList>
            <person name="Felix C."/>
            <person name="Meneses R."/>
            <person name="Goncalves M.F.M."/>
            <person name="Tilleman L."/>
            <person name="Duarte A.S."/>
            <person name="Jorrin-Novo J.V."/>
            <person name="Van De Peer Y."/>
            <person name="Deforce D."/>
            <person name="Van Nieuwerburgh F."/>
            <person name="Esteves A.C."/>
            <person name="Alves A."/>
        </authorList>
    </citation>
    <scope>NUCLEOTIDE SEQUENCE</scope>
    <source>
        <strain evidence="5">CBS 339.90</strain>
    </source>
</reference>
<dbReference type="PROSITE" id="PS50893">
    <property type="entry name" value="ABC_TRANSPORTER_2"/>
    <property type="match status" value="1"/>
</dbReference>
<dbReference type="InterPro" id="IPR003593">
    <property type="entry name" value="AAA+_ATPase"/>
</dbReference>
<dbReference type="AlphaFoldDB" id="A0AA39U0B1"/>
<evidence type="ECO:0000313" key="5">
    <source>
        <dbReference type="EMBL" id="KAK0609633.1"/>
    </source>
</evidence>
<dbReference type="GO" id="GO:0016020">
    <property type="term" value="C:membrane"/>
    <property type="evidence" value="ECO:0007669"/>
    <property type="project" value="TreeGrafter"/>
</dbReference>
<feature type="region of interest" description="Disordered" evidence="3">
    <location>
        <begin position="116"/>
        <end position="137"/>
    </location>
</feature>
<dbReference type="Pfam" id="PF00005">
    <property type="entry name" value="ABC_tran"/>
    <property type="match status" value="1"/>
</dbReference>
<dbReference type="InterPro" id="IPR050173">
    <property type="entry name" value="ABC_transporter_C-like"/>
</dbReference>